<dbReference type="OrthoDB" id="881824at2"/>
<dbReference type="AlphaFoldDB" id="A1ZQ44"/>
<dbReference type="RefSeq" id="WP_002699445.1">
    <property type="nucleotide sequence ID" value="NZ_AAWS01000023.1"/>
</dbReference>
<sequence>MPISNDQAQINNIRTLATYVMEKLYESEFVSHFIVKEESLLKSTWKGDTATMNADQFTAECKEQIHLFAANNASKLYSDSRNFNYPISPEQQAWLDNELLPQLITAGIAKWALIYPEEFIAQLSVNQLLEEENSQSVNIRFFSSETEAIEWLHQ</sequence>
<protein>
    <recommendedName>
        <fullName evidence="3">STAS/SEC14 domain-containing protein</fullName>
    </recommendedName>
</protein>
<dbReference type="eggNOG" id="ENOG50345ZT">
    <property type="taxonomic scope" value="Bacteria"/>
</dbReference>
<gene>
    <name evidence="1" type="ORF">M23134_06854</name>
</gene>
<dbReference type="Proteomes" id="UP000004095">
    <property type="component" value="Unassembled WGS sequence"/>
</dbReference>
<reference evidence="1 2" key="1">
    <citation type="submission" date="2007-01" db="EMBL/GenBank/DDBJ databases">
        <authorList>
            <person name="Haygood M."/>
            <person name="Podell S."/>
            <person name="Anderson C."/>
            <person name="Hopkinson B."/>
            <person name="Roe K."/>
            <person name="Barbeau K."/>
            <person name="Gaasterland T."/>
            <person name="Ferriera S."/>
            <person name="Johnson J."/>
            <person name="Kravitz S."/>
            <person name="Beeson K."/>
            <person name="Sutton G."/>
            <person name="Rogers Y.-H."/>
            <person name="Friedman R."/>
            <person name="Frazier M."/>
            <person name="Venter J.C."/>
        </authorList>
    </citation>
    <scope>NUCLEOTIDE SEQUENCE [LARGE SCALE GENOMIC DNA]</scope>
    <source>
        <strain evidence="1 2">ATCC 23134</strain>
    </source>
</reference>
<name>A1ZQ44_MICM2</name>
<accession>A1ZQ44</accession>
<evidence type="ECO:0008006" key="3">
    <source>
        <dbReference type="Google" id="ProtNLM"/>
    </source>
</evidence>
<evidence type="ECO:0000313" key="1">
    <source>
        <dbReference type="EMBL" id="EAY27453.1"/>
    </source>
</evidence>
<evidence type="ECO:0000313" key="2">
    <source>
        <dbReference type="Proteomes" id="UP000004095"/>
    </source>
</evidence>
<keyword evidence="2" id="KW-1185">Reference proteome</keyword>
<organism evidence="1 2">
    <name type="scientific">Microscilla marina ATCC 23134</name>
    <dbReference type="NCBI Taxonomy" id="313606"/>
    <lineage>
        <taxon>Bacteria</taxon>
        <taxon>Pseudomonadati</taxon>
        <taxon>Bacteroidota</taxon>
        <taxon>Cytophagia</taxon>
        <taxon>Cytophagales</taxon>
        <taxon>Microscillaceae</taxon>
        <taxon>Microscilla</taxon>
    </lineage>
</organism>
<comment type="caution">
    <text evidence="1">The sequence shown here is derived from an EMBL/GenBank/DDBJ whole genome shotgun (WGS) entry which is preliminary data.</text>
</comment>
<proteinExistence type="predicted"/>
<dbReference type="EMBL" id="AAWS01000023">
    <property type="protein sequence ID" value="EAY27453.1"/>
    <property type="molecule type" value="Genomic_DNA"/>
</dbReference>